<dbReference type="Proteomes" id="UP000694724">
    <property type="component" value="Unplaced"/>
</dbReference>
<dbReference type="AlphaFoldDB" id="A0A8D1S8R5"/>
<feature type="transmembrane region" description="Helical" evidence="1">
    <location>
        <begin position="76"/>
        <end position="98"/>
    </location>
</feature>
<evidence type="ECO:0000256" key="1">
    <source>
        <dbReference type="SAM" id="Phobius"/>
    </source>
</evidence>
<keyword evidence="1" id="KW-0812">Transmembrane</keyword>
<keyword evidence="1" id="KW-1133">Transmembrane helix</keyword>
<feature type="transmembrane region" description="Helical" evidence="1">
    <location>
        <begin position="49"/>
        <end position="70"/>
    </location>
</feature>
<sequence length="139" mass="16064">MTAILICVRWYLIVLICISLLINDVEHFFMCLLAIFMCSLEKCLFRSSVHFSIGLFVFLLLSCMCCLYILEVKPLSLVPFANIFSHFLGCLFIISFAVQKLLSLNKSHWFIFVFMSIALGDRPKKTFVWLTLENACVLF</sequence>
<name>A0A8D1S8R5_PIG</name>
<accession>A0A8D1S8R5</accession>
<keyword evidence="1" id="KW-0472">Membrane</keyword>
<protein>
    <submittedName>
        <fullName evidence="2">Uncharacterized protein</fullName>
    </submittedName>
</protein>
<evidence type="ECO:0000313" key="3">
    <source>
        <dbReference type="Proteomes" id="UP000694724"/>
    </source>
</evidence>
<dbReference type="Ensembl" id="ENSSSCT00055052701.1">
    <property type="protein sequence ID" value="ENSSSCP00055042077.1"/>
    <property type="gene ID" value="ENSSSCG00055026682.1"/>
</dbReference>
<evidence type="ECO:0000313" key="2">
    <source>
        <dbReference type="Ensembl" id="ENSSSCP00055042077.1"/>
    </source>
</evidence>
<proteinExistence type="predicted"/>
<organism evidence="2 3">
    <name type="scientific">Sus scrofa</name>
    <name type="common">Pig</name>
    <dbReference type="NCBI Taxonomy" id="9823"/>
    <lineage>
        <taxon>Eukaryota</taxon>
        <taxon>Metazoa</taxon>
        <taxon>Chordata</taxon>
        <taxon>Craniata</taxon>
        <taxon>Vertebrata</taxon>
        <taxon>Euteleostomi</taxon>
        <taxon>Mammalia</taxon>
        <taxon>Eutheria</taxon>
        <taxon>Laurasiatheria</taxon>
        <taxon>Artiodactyla</taxon>
        <taxon>Suina</taxon>
        <taxon>Suidae</taxon>
        <taxon>Sus</taxon>
    </lineage>
</organism>
<reference evidence="2" key="1">
    <citation type="submission" date="2025-08" db="UniProtKB">
        <authorList>
            <consortium name="Ensembl"/>
        </authorList>
    </citation>
    <scope>IDENTIFICATION</scope>
</reference>